<proteinExistence type="predicted"/>
<evidence type="ECO:0000256" key="7">
    <source>
        <dbReference type="SAM" id="SignalP"/>
    </source>
</evidence>
<evidence type="ECO:0000256" key="5">
    <source>
        <dbReference type="ARBA" id="ARBA00023136"/>
    </source>
</evidence>
<feature type="signal peptide" evidence="7">
    <location>
        <begin position="1"/>
        <end position="19"/>
    </location>
</feature>
<keyword evidence="7" id="KW-0732">Signal</keyword>
<evidence type="ECO:0000259" key="8">
    <source>
        <dbReference type="Pfam" id="PF00482"/>
    </source>
</evidence>
<keyword evidence="5 6" id="KW-0472">Membrane</keyword>
<evidence type="ECO:0000256" key="2">
    <source>
        <dbReference type="ARBA" id="ARBA00022475"/>
    </source>
</evidence>
<dbReference type="GO" id="GO:0005886">
    <property type="term" value="C:plasma membrane"/>
    <property type="evidence" value="ECO:0007669"/>
    <property type="project" value="UniProtKB-SubCell"/>
</dbReference>
<feature type="transmembrane region" description="Helical" evidence="6">
    <location>
        <begin position="257"/>
        <end position="280"/>
    </location>
</feature>
<dbReference type="Pfam" id="PF00482">
    <property type="entry name" value="T2SSF"/>
    <property type="match status" value="1"/>
</dbReference>
<dbReference type="OrthoDB" id="3828740at2"/>
<dbReference type="PANTHER" id="PTHR35007:SF3">
    <property type="entry name" value="POSSIBLE CONSERVED ALANINE RICH MEMBRANE PROTEIN"/>
    <property type="match status" value="1"/>
</dbReference>
<feature type="chain" id="PRO_5017068712" evidence="7">
    <location>
        <begin position="20"/>
        <end position="298"/>
    </location>
</feature>
<keyword evidence="2" id="KW-1003">Cell membrane</keyword>
<evidence type="ECO:0000313" key="10">
    <source>
        <dbReference type="Proteomes" id="UP000265962"/>
    </source>
</evidence>
<dbReference type="PANTHER" id="PTHR35007">
    <property type="entry name" value="INTEGRAL MEMBRANE PROTEIN-RELATED"/>
    <property type="match status" value="1"/>
</dbReference>
<comment type="subcellular location">
    <subcellularLocation>
        <location evidence="1">Cell membrane</location>
        <topology evidence="1">Multi-pass membrane protein</topology>
    </subcellularLocation>
</comment>
<gene>
    <name evidence="9" type="ORF">PROPJV5_2002</name>
</gene>
<sequence>MSPLAAASAALLVMGVATAARGALPAARVGPPAQQNRLSTALSTGLWTRCVSWWTTSSRARRLQVIAAGGCGLAGFALTRQPLVLAGLPALVIVLPPLLSAPANRDVAVLEALDRWVRLLIGSVSTGKSTADAIRATRAQLPPLLRAPVDAVIARLDARWTLDEALRAMADDLDSPDADAVVAALIVAARRGGVGSTDALRALGQHTRRRLAALREIEAERAKPRVVVRQVTAITVTVLAGVALVNPGYLAPYGSGAGQLVGALLLAAYLASLLMLRVVARPRRRERILQSAGGRRGR</sequence>
<keyword evidence="4 6" id="KW-1133">Transmembrane helix</keyword>
<reference evidence="10" key="1">
    <citation type="submission" date="2018-02" db="EMBL/GenBank/DDBJ databases">
        <authorList>
            <person name="Hornung B."/>
        </authorList>
    </citation>
    <scope>NUCLEOTIDE SEQUENCE [LARGE SCALE GENOMIC DNA]</scope>
</reference>
<dbReference type="InterPro" id="IPR018076">
    <property type="entry name" value="T2SS_GspF_dom"/>
</dbReference>
<evidence type="ECO:0000256" key="6">
    <source>
        <dbReference type="SAM" id="Phobius"/>
    </source>
</evidence>
<dbReference type="AlphaFoldDB" id="A0A375I5E9"/>
<accession>A0A375I5E9</accession>
<feature type="domain" description="Type II secretion system protein GspF" evidence="8">
    <location>
        <begin position="116"/>
        <end position="240"/>
    </location>
</feature>
<evidence type="ECO:0000313" key="9">
    <source>
        <dbReference type="EMBL" id="SPF69037.1"/>
    </source>
</evidence>
<keyword evidence="10" id="KW-1185">Reference proteome</keyword>
<evidence type="ECO:0000256" key="1">
    <source>
        <dbReference type="ARBA" id="ARBA00004651"/>
    </source>
</evidence>
<organism evidence="9 10">
    <name type="scientific">Propionibacterium ruminifibrarum</name>
    <dbReference type="NCBI Taxonomy" id="1962131"/>
    <lineage>
        <taxon>Bacteria</taxon>
        <taxon>Bacillati</taxon>
        <taxon>Actinomycetota</taxon>
        <taxon>Actinomycetes</taxon>
        <taxon>Propionibacteriales</taxon>
        <taxon>Propionibacteriaceae</taxon>
        <taxon>Propionibacterium</taxon>
    </lineage>
</organism>
<protein>
    <submittedName>
        <fullName evidence="9">Type II secretion system (T2SS), protein F</fullName>
    </submittedName>
</protein>
<feature type="transmembrane region" description="Helical" evidence="6">
    <location>
        <begin position="231"/>
        <end position="251"/>
    </location>
</feature>
<dbReference type="Proteomes" id="UP000265962">
    <property type="component" value="Unassembled WGS sequence"/>
</dbReference>
<evidence type="ECO:0000256" key="4">
    <source>
        <dbReference type="ARBA" id="ARBA00022989"/>
    </source>
</evidence>
<keyword evidence="3 6" id="KW-0812">Transmembrane</keyword>
<evidence type="ECO:0000256" key="3">
    <source>
        <dbReference type="ARBA" id="ARBA00022692"/>
    </source>
</evidence>
<dbReference type="EMBL" id="OMOH01000008">
    <property type="protein sequence ID" value="SPF69037.1"/>
    <property type="molecule type" value="Genomic_DNA"/>
</dbReference>
<name>A0A375I5E9_9ACTN</name>